<evidence type="ECO:0000313" key="3">
    <source>
        <dbReference type="Proteomes" id="UP000735302"/>
    </source>
</evidence>
<dbReference type="Proteomes" id="UP000735302">
    <property type="component" value="Unassembled WGS sequence"/>
</dbReference>
<dbReference type="AlphaFoldDB" id="A0AAV3ZA57"/>
<sequence>MIAGPYSVMARLAQCGLYRHKESLASGSERESPDKGFHSIADPDSRDAADDDGNNDGGHDVENDVCLIIQSGRPTYNETNPIILENPDSKPPIPTILKSILFYIPAVFSPYSMGMEDLTDKQQVTVKTTRFHPPP</sequence>
<dbReference type="EMBL" id="BLXT01002298">
    <property type="protein sequence ID" value="GFN92820.1"/>
    <property type="molecule type" value="Genomic_DNA"/>
</dbReference>
<gene>
    <name evidence="2" type="ORF">PoB_001932600</name>
</gene>
<proteinExistence type="predicted"/>
<evidence type="ECO:0000313" key="2">
    <source>
        <dbReference type="EMBL" id="GFN92820.1"/>
    </source>
</evidence>
<reference evidence="2 3" key="1">
    <citation type="journal article" date="2021" name="Elife">
        <title>Chloroplast acquisition without the gene transfer in kleptoplastic sea slugs, Plakobranchus ocellatus.</title>
        <authorList>
            <person name="Maeda T."/>
            <person name="Takahashi S."/>
            <person name="Yoshida T."/>
            <person name="Shimamura S."/>
            <person name="Takaki Y."/>
            <person name="Nagai Y."/>
            <person name="Toyoda A."/>
            <person name="Suzuki Y."/>
            <person name="Arimoto A."/>
            <person name="Ishii H."/>
            <person name="Satoh N."/>
            <person name="Nishiyama T."/>
            <person name="Hasebe M."/>
            <person name="Maruyama T."/>
            <person name="Minagawa J."/>
            <person name="Obokata J."/>
            <person name="Shigenobu S."/>
        </authorList>
    </citation>
    <scope>NUCLEOTIDE SEQUENCE [LARGE SCALE GENOMIC DNA]</scope>
</reference>
<evidence type="ECO:0000256" key="1">
    <source>
        <dbReference type="SAM" id="MobiDB-lite"/>
    </source>
</evidence>
<protein>
    <submittedName>
        <fullName evidence="2">Uncharacterized protein</fullName>
    </submittedName>
</protein>
<name>A0AAV3ZA57_9GAST</name>
<accession>A0AAV3ZA57</accession>
<feature type="compositionally biased region" description="Basic and acidic residues" evidence="1">
    <location>
        <begin position="23"/>
        <end position="48"/>
    </location>
</feature>
<keyword evidence="3" id="KW-1185">Reference proteome</keyword>
<organism evidence="2 3">
    <name type="scientific">Plakobranchus ocellatus</name>
    <dbReference type="NCBI Taxonomy" id="259542"/>
    <lineage>
        <taxon>Eukaryota</taxon>
        <taxon>Metazoa</taxon>
        <taxon>Spiralia</taxon>
        <taxon>Lophotrochozoa</taxon>
        <taxon>Mollusca</taxon>
        <taxon>Gastropoda</taxon>
        <taxon>Heterobranchia</taxon>
        <taxon>Euthyneura</taxon>
        <taxon>Panpulmonata</taxon>
        <taxon>Sacoglossa</taxon>
        <taxon>Placobranchoidea</taxon>
        <taxon>Plakobranchidae</taxon>
        <taxon>Plakobranchus</taxon>
    </lineage>
</organism>
<feature type="region of interest" description="Disordered" evidence="1">
    <location>
        <begin position="23"/>
        <end position="63"/>
    </location>
</feature>
<comment type="caution">
    <text evidence="2">The sequence shown here is derived from an EMBL/GenBank/DDBJ whole genome shotgun (WGS) entry which is preliminary data.</text>
</comment>